<feature type="compositionally biased region" description="Basic and acidic residues" evidence="1">
    <location>
        <begin position="123"/>
        <end position="157"/>
    </location>
</feature>
<dbReference type="RefSeq" id="WP_096352467.1">
    <property type="nucleotide sequence ID" value="NZ_AP014946.1"/>
</dbReference>
<reference evidence="3 4" key="1">
    <citation type="submission" date="2015-08" db="EMBL/GenBank/DDBJ databases">
        <title>Investigation of the bacterial diversity of lava forest soil.</title>
        <authorList>
            <person name="Lee J.S."/>
        </authorList>
    </citation>
    <scope>NUCLEOTIDE SEQUENCE [LARGE SCALE GENOMIC DNA]</scope>
    <source>
        <strain evidence="3 4">GJW-30</strain>
    </source>
</reference>
<keyword evidence="4" id="KW-1185">Reference proteome</keyword>
<protein>
    <recommendedName>
        <fullName evidence="2">DUF4167 domain-containing protein</fullName>
    </recommendedName>
</protein>
<dbReference type="AlphaFoldDB" id="A0A0S3PR98"/>
<accession>A0A0S3PR98</accession>
<feature type="compositionally biased region" description="Basic residues" evidence="1">
    <location>
        <begin position="8"/>
        <end position="18"/>
    </location>
</feature>
<dbReference type="KEGG" id="vgo:GJW-30_1_01008"/>
<dbReference type="InterPro" id="IPR025430">
    <property type="entry name" value="DUF4167"/>
</dbReference>
<evidence type="ECO:0000256" key="1">
    <source>
        <dbReference type="SAM" id="MobiDB-lite"/>
    </source>
</evidence>
<dbReference type="Proteomes" id="UP000236884">
    <property type="component" value="Chromosome"/>
</dbReference>
<sequence length="263" mass="29999">MRNGHQNNNKRMRGRNRKGQNPLTRVYESNGPDVKVRGTAHHVAEKYLQLARDASSSGDPVGAESYYQHAEHYFRVIAAVNEQFRQQQPNFGEGQGSYDDGEDEPGENEPYATREPYSQPQEFRGEFQPREQRDHGGDNRDNRDNNRGHRDNRDNRGDHRRHRDNRDNNRDRFQSRDRGPQPFRGNEEQPRIQPQDDAALEQLPAFVTGGIPASAPQPDVPVDANGANGHEGGADRFPLHRRRRRRNGPRENAGGDVESAPTE</sequence>
<dbReference type="OrthoDB" id="9816310at2"/>
<feature type="compositionally biased region" description="Basic and acidic residues" evidence="1">
    <location>
        <begin position="164"/>
        <end position="190"/>
    </location>
</feature>
<evidence type="ECO:0000259" key="2">
    <source>
        <dbReference type="Pfam" id="PF13763"/>
    </source>
</evidence>
<evidence type="ECO:0000313" key="4">
    <source>
        <dbReference type="Proteomes" id="UP000236884"/>
    </source>
</evidence>
<feature type="domain" description="DUF4167" evidence="2">
    <location>
        <begin position="8"/>
        <end position="82"/>
    </location>
</feature>
<name>A0A0S3PR98_9BRAD</name>
<gene>
    <name evidence="3" type="ORF">GJW-30_1_01008</name>
</gene>
<feature type="region of interest" description="Disordered" evidence="1">
    <location>
        <begin position="1"/>
        <end position="39"/>
    </location>
</feature>
<organism evidence="3 4">
    <name type="scientific">Variibacter gotjawalensis</name>
    <dbReference type="NCBI Taxonomy" id="1333996"/>
    <lineage>
        <taxon>Bacteria</taxon>
        <taxon>Pseudomonadati</taxon>
        <taxon>Pseudomonadota</taxon>
        <taxon>Alphaproteobacteria</taxon>
        <taxon>Hyphomicrobiales</taxon>
        <taxon>Nitrobacteraceae</taxon>
        <taxon>Variibacter</taxon>
    </lineage>
</organism>
<dbReference type="Pfam" id="PF13763">
    <property type="entry name" value="DUF4167"/>
    <property type="match status" value="1"/>
</dbReference>
<feature type="region of interest" description="Disordered" evidence="1">
    <location>
        <begin position="89"/>
        <end position="263"/>
    </location>
</feature>
<evidence type="ECO:0000313" key="3">
    <source>
        <dbReference type="EMBL" id="BAT58482.1"/>
    </source>
</evidence>
<dbReference type="EMBL" id="AP014946">
    <property type="protein sequence ID" value="BAT58482.1"/>
    <property type="molecule type" value="Genomic_DNA"/>
</dbReference>
<proteinExistence type="predicted"/>